<reference evidence="2" key="1">
    <citation type="journal article" date="2020" name="Cell">
        <title>Large-Scale Comparative Analyses of Tick Genomes Elucidate Their Genetic Diversity and Vector Capacities.</title>
        <authorList>
            <consortium name="Tick Genome and Microbiome Consortium (TIGMIC)"/>
            <person name="Jia N."/>
            <person name="Wang J."/>
            <person name="Shi W."/>
            <person name="Du L."/>
            <person name="Sun Y."/>
            <person name="Zhan W."/>
            <person name="Jiang J.F."/>
            <person name="Wang Q."/>
            <person name="Zhang B."/>
            <person name="Ji P."/>
            <person name="Bell-Sakyi L."/>
            <person name="Cui X.M."/>
            <person name="Yuan T.T."/>
            <person name="Jiang B.G."/>
            <person name="Yang W.F."/>
            <person name="Lam T.T."/>
            <person name="Chang Q.C."/>
            <person name="Ding S.J."/>
            <person name="Wang X.J."/>
            <person name="Zhu J.G."/>
            <person name="Ruan X.D."/>
            <person name="Zhao L."/>
            <person name="Wei J.T."/>
            <person name="Ye R.Z."/>
            <person name="Que T.C."/>
            <person name="Du C.H."/>
            <person name="Zhou Y.H."/>
            <person name="Cheng J.X."/>
            <person name="Dai P.F."/>
            <person name="Guo W.B."/>
            <person name="Han X.H."/>
            <person name="Huang E.J."/>
            <person name="Li L.F."/>
            <person name="Wei W."/>
            <person name="Gao Y.C."/>
            <person name="Liu J.Z."/>
            <person name="Shao H.Z."/>
            <person name="Wang X."/>
            <person name="Wang C.C."/>
            <person name="Yang T.C."/>
            <person name="Huo Q.B."/>
            <person name="Li W."/>
            <person name="Chen H.Y."/>
            <person name="Chen S.E."/>
            <person name="Zhou L.G."/>
            <person name="Ni X.B."/>
            <person name="Tian J.H."/>
            <person name="Sheng Y."/>
            <person name="Liu T."/>
            <person name="Pan Y.S."/>
            <person name="Xia L.Y."/>
            <person name="Li J."/>
            <person name="Zhao F."/>
            <person name="Cao W.C."/>
        </authorList>
    </citation>
    <scope>NUCLEOTIDE SEQUENCE</scope>
    <source>
        <strain evidence="2">Rmic-2018</strain>
    </source>
</reference>
<protein>
    <submittedName>
        <fullName evidence="2">Uncharacterized protein</fullName>
    </submittedName>
</protein>
<reference evidence="2" key="2">
    <citation type="submission" date="2021-09" db="EMBL/GenBank/DDBJ databases">
        <authorList>
            <person name="Jia N."/>
            <person name="Wang J."/>
            <person name="Shi W."/>
            <person name="Du L."/>
            <person name="Sun Y."/>
            <person name="Zhan W."/>
            <person name="Jiang J."/>
            <person name="Wang Q."/>
            <person name="Zhang B."/>
            <person name="Ji P."/>
            <person name="Sakyi L.B."/>
            <person name="Cui X."/>
            <person name="Yuan T."/>
            <person name="Jiang B."/>
            <person name="Yang W."/>
            <person name="Lam T.T.-Y."/>
            <person name="Chang Q."/>
            <person name="Ding S."/>
            <person name="Wang X."/>
            <person name="Zhu J."/>
            <person name="Ruan X."/>
            <person name="Zhao L."/>
            <person name="Wei J."/>
            <person name="Que T."/>
            <person name="Du C."/>
            <person name="Cheng J."/>
            <person name="Dai P."/>
            <person name="Han X."/>
            <person name="Huang E."/>
            <person name="Gao Y."/>
            <person name="Liu J."/>
            <person name="Shao H."/>
            <person name="Ye R."/>
            <person name="Li L."/>
            <person name="Wei W."/>
            <person name="Wang X."/>
            <person name="Wang C."/>
            <person name="Huo Q."/>
            <person name="Li W."/>
            <person name="Guo W."/>
            <person name="Chen H."/>
            <person name="Chen S."/>
            <person name="Zhou L."/>
            <person name="Zhou L."/>
            <person name="Ni X."/>
            <person name="Tian J."/>
            <person name="Zhou Y."/>
            <person name="Sheng Y."/>
            <person name="Liu T."/>
            <person name="Pan Y."/>
            <person name="Xia L."/>
            <person name="Li J."/>
            <person name="Zhao F."/>
            <person name="Cao W."/>
        </authorList>
    </citation>
    <scope>NUCLEOTIDE SEQUENCE</scope>
    <source>
        <strain evidence="2">Rmic-2018</strain>
        <tissue evidence="2">Larvae</tissue>
    </source>
</reference>
<organism evidence="2 3">
    <name type="scientific">Rhipicephalus microplus</name>
    <name type="common">Cattle tick</name>
    <name type="synonym">Boophilus microplus</name>
    <dbReference type="NCBI Taxonomy" id="6941"/>
    <lineage>
        <taxon>Eukaryota</taxon>
        <taxon>Metazoa</taxon>
        <taxon>Ecdysozoa</taxon>
        <taxon>Arthropoda</taxon>
        <taxon>Chelicerata</taxon>
        <taxon>Arachnida</taxon>
        <taxon>Acari</taxon>
        <taxon>Parasitiformes</taxon>
        <taxon>Ixodida</taxon>
        <taxon>Ixodoidea</taxon>
        <taxon>Ixodidae</taxon>
        <taxon>Rhipicephalinae</taxon>
        <taxon>Rhipicephalus</taxon>
        <taxon>Boophilus</taxon>
    </lineage>
</organism>
<name>A0A9J6EFX3_RHIMP</name>
<feature type="region of interest" description="Disordered" evidence="1">
    <location>
        <begin position="26"/>
        <end position="52"/>
    </location>
</feature>
<dbReference type="AlphaFoldDB" id="A0A9J6EFX3"/>
<keyword evidence="3" id="KW-1185">Reference proteome</keyword>
<accession>A0A9J6EFX3</accession>
<evidence type="ECO:0000313" key="3">
    <source>
        <dbReference type="Proteomes" id="UP000821866"/>
    </source>
</evidence>
<gene>
    <name evidence="2" type="ORF">HPB51_010245</name>
</gene>
<dbReference type="Proteomes" id="UP000821866">
    <property type="component" value="Chromosome 2"/>
</dbReference>
<comment type="caution">
    <text evidence="2">The sequence shown here is derived from an EMBL/GenBank/DDBJ whole genome shotgun (WGS) entry which is preliminary data.</text>
</comment>
<dbReference type="EMBL" id="JABSTU010000004">
    <property type="protein sequence ID" value="KAH8033329.1"/>
    <property type="molecule type" value="Genomic_DNA"/>
</dbReference>
<evidence type="ECO:0000256" key="1">
    <source>
        <dbReference type="SAM" id="MobiDB-lite"/>
    </source>
</evidence>
<sequence>MRSTGEGRLPSIVRAHENCLASKRCMKGGISQQEPSVTEGRQEGSRSENGVRGTGAMWVSVSRPFSFEEAAAAEHAPTSVRAFVNVYAPEKHAPPLLQVRERSRVEWAQNASIPLTVVFLRIPQSGLITWPWFQMLVDWLQADRPTMCTSVVATAVPLHVRRGSLGGGLALPTVRAP</sequence>
<proteinExistence type="predicted"/>
<evidence type="ECO:0000313" key="2">
    <source>
        <dbReference type="EMBL" id="KAH8033329.1"/>
    </source>
</evidence>